<keyword evidence="2" id="KW-1185">Reference proteome</keyword>
<proteinExistence type="predicted"/>
<evidence type="ECO:0000313" key="1">
    <source>
        <dbReference type="EMBL" id="KAF9455155.1"/>
    </source>
</evidence>
<sequence>MACATMASLFHATFESNAQGKLSVKSGCKRRARNNLYRTYQLVHIIWGENLKQTTLYPVIYQYYTTQVKPLLEDTNHKGWYSMAQPTSEYPLDLTELDAVDVCASNSTSYSNLAQTTKTLRGIVHALIQDISASVPHKVRGGVNKRMVPMIYEHAQQLIKDIARHHLTLKAVLEAASDDAVIDPETHISDEAVADFLLEVNVPRLPDKASDKDMETLFGFKTLDTLQNTHPTPEVLSYHKQKQKLLTNASFHHMKEQALIGWANQSQSGINMQNAVSNIEGFTSSAGP</sequence>
<dbReference type="EMBL" id="MU151020">
    <property type="protein sequence ID" value="KAF9455155.1"/>
    <property type="molecule type" value="Genomic_DNA"/>
</dbReference>
<dbReference type="AlphaFoldDB" id="A0A9P6CAL9"/>
<evidence type="ECO:0000313" key="2">
    <source>
        <dbReference type="Proteomes" id="UP000807353"/>
    </source>
</evidence>
<name>A0A9P6CAL9_9AGAR</name>
<organism evidence="1 2">
    <name type="scientific">Collybia nuda</name>
    <dbReference type="NCBI Taxonomy" id="64659"/>
    <lineage>
        <taxon>Eukaryota</taxon>
        <taxon>Fungi</taxon>
        <taxon>Dikarya</taxon>
        <taxon>Basidiomycota</taxon>
        <taxon>Agaricomycotina</taxon>
        <taxon>Agaricomycetes</taxon>
        <taxon>Agaricomycetidae</taxon>
        <taxon>Agaricales</taxon>
        <taxon>Tricholomatineae</taxon>
        <taxon>Clitocybaceae</taxon>
        <taxon>Collybia</taxon>
    </lineage>
</organism>
<dbReference type="Proteomes" id="UP000807353">
    <property type="component" value="Unassembled WGS sequence"/>
</dbReference>
<gene>
    <name evidence="1" type="ORF">BDZ94DRAFT_1379067</name>
</gene>
<reference evidence="1" key="1">
    <citation type="submission" date="2020-11" db="EMBL/GenBank/DDBJ databases">
        <authorList>
            <consortium name="DOE Joint Genome Institute"/>
            <person name="Ahrendt S."/>
            <person name="Riley R."/>
            <person name="Andreopoulos W."/>
            <person name="Labutti K."/>
            <person name="Pangilinan J."/>
            <person name="Ruiz-Duenas F.J."/>
            <person name="Barrasa J.M."/>
            <person name="Sanchez-Garcia M."/>
            <person name="Camarero S."/>
            <person name="Miyauchi S."/>
            <person name="Serrano A."/>
            <person name="Linde D."/>
            <person name="Babiker R."/>
            <person name="Drula E."/>
            <person name="Ayuso-Fernandez I."/>
            <person name="Pacheco R."/>
            <person name="Padilla G."/>
            <person name="Ferreira P."/>
            <person name="Barriuso J."/>
            <person name="Kellner H."/>
            <person name="Castanera R."/>
            <person name="Alfaro M."/>
            <person name="Ramirez L."/>
            <person name="Pisabarro A.G."/>
            <person name="Kuo A."/>
            <person name="Tritt A."/>
            <person name="Lipzen A."/>
            <person name="He G."/>
            <person name="Yan M."/>
            <person name="Ng V."/>
            <person name="Cullen D."/>
            <person name="Martin F."/>
            <person name="Rosso M.-N."/>
            <person name="Henrissat B."/>
            <person name="Hibbett D."/>
            <person name="Martinez A.T."/>
            <person name="Grigoriev I.V."/>
        </authorList>
    </citation>
    <scope>NUCLEOTIDE SEQUENCE</scope>
    <source>
        <strain evidence="1">CBS 247.69</strain>
    </source>
</reference>
<protein>
    <submittedName>
        <fullName evidence="1">Uncharacterized protein</fullName>
    </submittedName>
</protein>
<comment type="caution">
    <text evidence="1">The sequence shown here is derived from an EMBL/GenBank/DDBJ whole genome shotgun (WGS) entry which is preliminary data.</text>
</comment>
<feature type="non-terminal residue" evidence="1">
    <location>
        <position position="288"/>
    </location>
</feature>
<accession>A0A9P6CAL9</accession>